<keyword evidence="3 8" id="KW-0808">Transferase</keyword>
<evidence type="ECO:0000256" key="4">
    <source>
        <dbReference type="ARBA" id="ARBA00022692"/>
    </source>
</evidence>
<dbReference type="CDD" id="cd06853">
    <property type="entry name" value="GT_WecA_like"/>
    <property type="match status" value="1"/>
</dbReference>
<reference evidence="8 9" key="1">
    <citation type="submission" date="2019-11" db="EMBL/GenBank/DDBJ databases">
        <title>Novel Deefgea species.</title>
        <authorList>
            <person name="Han J.-H."/>
        </authorList>
    </citation>
    <scope>NUCLEOTIDE SEQUENCE [LARGE SCALE GENOMIC DNA]</scope>
    <source>
        <strain evidence="8 9">LMG 24817</strain>
    </source>
</reference>
<feature type="transmembrane region" description="Helical" evidence="7">
    <location>
        <begin position="50"/>
        <end position="69"/>
    </location>
</feature>
<evidence type="ECO:0000256" key="6">
    <source>
        <dbReference type="ARBA" id="ARBA00023136"/>
    </source>
</evidence>
<comment type="caution">
    <text evidence="8">The sequence shown here is derived from an EMBL/GenBank/DDBJ whole genome shotgun (WGS) entry which is preliminary data.</text>
</comment>
<dbReference type="Pfam" id="PF00953">
    <property type="entry name" value="Glycos_transf_4"/>
    <property type="match status" value="1"/>
</dbReference>
<organism evidence="8 9">
    <name type="scientific">Deefgea chitinilytica</name>
    <dbReference type="NCBI Taxonomy" id="570276"/>
    <lineage>
        <taxon>Bacteria</taxon>
        <taxon>Pseudomonadati</taxon>
        <taxon>Pseudomonadota</taxon>
        <taxon>Betaproteobacteria</taxon>
        <taxon>Neisseriales</taxon>
        <taxon>Chitinibacteraceae</taxon>
        <taxon>Deefgea</taxon>
    </lineage>
</organism>
<evidence type="ECO:0000256" key="7">
    <source>
        <dbReference type="SAM" id="Phobius"/>
    </source>
</evidence>
<dbReference type="RefSeq" id="WP_203569338.1">
    <property type="nucleotide sequence ID" value="NZ_WOFE01000001.1"/>
</dbReference>
<evidence type="ECO:0000256" key="3">
    <source>
        <dbReference type="ARBA" id="ARBA00022679"/>
    </source>
</evidence>
<feature type="transmembrane region" description="Helical" evidence="7">
    <location>
        <begin position="6"/>
        <end position="23"/>
    </location>
</feature>
<feature type="transmembrane region" description="Helical" evidence="7">
    <location>
        <begin position="219"/>
        <end position="237"/>
    </location>
</feature>
<feature type="transmembrane region" description="Helical" evidence="7">
    <location>
        <begin position="106"/>
        <end position="124"/>
    </location>
</feature>
<keyword evidence="6 7" id="KW-0472">Membrane</keyword>
<comment type="subcellular location">
    <subcellularLocation>
        <location evidence="1">Cell membrane</location>
        <topology evidence="1">Multi-pass membrane protein</topology>
    </subcellularLocation>
</comment>
<evidence type="ECO:0000256" key="5">
    <source>
        <dbReference type="ARBA" id="ARBA00022989"/>
    </source>
</evidence>
<dbReference type="EMBL" id="WOFE01000001">
    <property type="protein sequence ID" value="MBM5570009.1"/>
    <property type="molecule type" value="Genomic_DNA"/>
</dbReference>
<evidence type="ECO:0000313" key="8">
    <source>
        <dbReference type="EMBL" id="MBM5570009.1"/>
    </source>
</evidence>
<name>A0ABS2C772_9NEIS</name>
<sequence length="371" mass="41923">MSALYLTLSFVLSFLACLLIVRYEHTHAHLTADHDLTGPQKIHIHPVPRVGGLAISLAFVIGILPGYWFESRTDIHGVLLLFVAALPLFIGGLLEDILKIGLVKTRLAAMVVSAILLIFCNGWVVSRLDIPYEHLVLVPIVMYLLTIFALAGVVNSFNFIDGYNGLSAAVSIIMLASLAYVALKINDRIILITSITMIGAIFGFLLWNWPRGLIFLGDGGAYFIGFMIASLSIAIVYRNPNVSPWYALVLMLYPIVETVFTINRRLHRQDNPSLPDAAHLHQLIYKRMMRWAVGSRLPRDKMIRNSMTSPYLWFLSSLAVIPATLFWSQTVWLQLTALCFVIGYVWLYRSIAQFRSPKWLIYKSKRKKSKR</sequence>
<keyword evidence="4 7" id="KW-0812">Transmembrane</keyword>
<dbReference type="PANTHER" id="PTHR22926:SF3">
    <property type="entry name" value="UNDECAPRENYL-PHOSPHATE ALPHA-N-ACETYLGLUCOSAMINYL 1-PHOSPHATE TRANSFERASE"/>
    <property type="match status" value="1"/>
</dbReference>
<dbReference type="GO" id="GO:0016740">
    <property type="term" value="F:transferase activity"/>
    <property type="evidence" value="ECO:0007669"/>
    <property type="project" value="UniProtKB-KW"/>
</dbReference>
<feature type="transmembrane region" description="Helical" evidence="7">
    <location>
        <begin position="308"/>
        <end position="325"/>
    </location>
</feature>
<feature type="transmembrane region" description="Helical" evidence="7">
    <location>
        <begin position="189"/>
        <end position="207"/>
    </location>
</feature>
<evidence type="ECO:0000256" key="1">
    <source>
        <dbReference type="ARBA" id="ARBA00004651"/>
    </source>
</evidence>
<feature type="transmembrane region" description="Helical" evidence="7">
    <location>
        <begin position="75"/>
        <end position="94"/>
    </location>
</feature>
<feature type="transmembrane region" description="Helical" evidence="7">
    <location>
        <begin position="243"/>
        <end position="262"/>
    </location>
</feature>
<dbReference type="InterPro" id="IPR000715">
    <property type="entry name" value="Glycosyl_transferase_4"/>
</dbReference>
<keyword evidence="9" id="KW-1185">Reference proteome</keyword>
<accession>A0ABS2C772</accession>
<evidence type="ECO:0000256" key="2">
    <source>
        <dbReference type="ARBA" id="ARBA00022475"/>
    </source>
</evidence>
<feature type="transmembrane region" description="Helical" evidence="7">
    <location>
        <begin position="331"/>
        <end position="348"/>
    </location>
</feature>
<feature type="transmembrane region" description="Helical" evidence="7">
    <location>
        <begin position="136"/>
        <end position="154"/>
    </location>
</feature>
<proteinExistence type="predicted"/>
<gene>
    <name evidence="8" type="ORF">GM173_00275</name>
</gene>
<protein>
    <submittedName>
        <fullName evidence="8">Glycosyl transferase</fullName>
    </submittedName>
</protein>
<keyword evidence="2" id="KW-1003">Cell membrane</keyword>
<evidence type="ECO:0000313" key="9">
    <source>
        <dbReference type="Proteomes" id="UP001195660"/>
    </source>
</evidence>
<feature type="transmembrane region" description="Helical" evidence="7">
    <location>
        <begin position="166"/>
        <end position="183"/>
    </location>
</feature>
<dbReference type="PANTHER" id="PTHR22926">
    <property type="entry name" value="PHOSPHO-N-ACETYLMURAMOYL-PENTAPEPTIDE-TRANSFERASE"/>
    <property type="match status" value="1"/>
</dbReference>
<dbReference type="Proteomes" id="UP001195660">
    <property type="component" value="Unassembled WGS sequence"/>
</dbReference>
<keyword evidence="5 7" id="KW-1133">Transmembrane helix</keyword>